<organism evidence="4 5">
    <name type="scientific">Candidatus Enterocloster excrementipullorum</name>
    <dbReference type="NCBI Taxonomy" id="2838559"/>
    <lineage>
        <taxon>Bacteria</taxon>
        <taxon>Bacillati</taxon>
        <taxon>Bacillota</taxon>
        <taxon>Clostridia</taxon>
        <taxon>Lachnospirales</taxon>
        <taxon>Lachnospiraceae</taxon>
        <taxon>Enterocloster</taxon>
    </lineage>
</organism>
<feature type="signal peptide" evidence="2">
    <location>
        <begin position="1"/>
        <end position="29"/>
    </location>
</feature>
<dbReference type="CDD" id="cd02696">
    <property type="entry name" value="MurNAc-LAA"/>
    <property type="match status" value="1"/>
</dbReference>
<proteinExistence type="predicted"/>
<dbReference type="PANTHER" id="PTHR30404">
    <property type="entry name" value="N-ACETYLMURAMOYL-L-ALANINE AMIDASE"/>
    <property type="match status" value="1"/>
</dbReference>
<dbReference type="PANTHER" id="PTHR30404:SF0">
    <property type="entry name" value="N-ACETYLMURAMOYL-L-ALANINE AMIDASE AMIC"/>
    <property type="match status" value="1"/>
</dbReference>
<evidence type="ECO:0000313" key="4">
    <source>
        <dbReference type="EMBL" id="HJC05309.1"/>
    </source>
</evidence>
<dbReference type="SUPFAM" id="SSF53187">
    <property type="entry name" value="Zn-dependent exopeptidases"/>
    <property type="match status" value="1"/>
</dbReference>
<name>A0A9D2MXT4_9FIRM</name>
<feature type="domain" description="MurNAc-LAA" evidence="3">
    <location>
        <begin position="116"/>
        <end position="228"/>
    </location>
</feature>
<dbReference type="EMBL" id="DWWT01000016">
    <property type="protein sequence ID" value="HJC05309.1"/>
    <property type="molecule type" value="Genomic_DNA"/>
</dbReference>
<dbReference type="InterPro" id="IPR002508">
    <property type="entry name" value="MurNAc-LAA_cat"/>
</dbReference>
<accession>A0A9D2MXT4</accession>
<dbReference type="GO" id="GO:0030288">
    <property type="term" value="C:outer membrane-bounded periplasmic space"/>
    <property type="evidence" value="ECO:0007669"/>
    <property type="project" value="TreeGrafter"/>
</dbReference>
<dbReference type="Pfam" id="PF01520">
    <property type="entry name" value="Amidase_3"/>
    <property type="match status" value="1"/>
</dbReference>
<evidence type="ECO:0000256" key="1">
    <source>
        <dbReference type="ARBA" id="ARBA00022801"/>
    </source>
</evidence>
<reference evidence="4" key="1">
    <citation type="journal article" date="2021" name="PeerJ">
        <title>Extensive microbial diversity within the chicken gut microbiome revealed by metagenomics and culture.</title>
        <authorList>
            <person name="Gilroy R."/>
            <person name="Ravi A."/>
            <person name="Getino M."/>
            <person name="Pursley I."/>
            <person name="Horton D.L."/>
            <person name="Alikhan N.F."/>
            <person name="Baker D."/>
            <person name="Gharbi K."/>
            <person name="Hall N."/>
            <person name="Watson M."/>
            <person name="Adriaenssens E.M."/>
            <person name="Foster-Nyarko E."/>
            <person name="Jarju S."/>
            <person name="Secka A."/>
            <person name="Antonio M."/>
            <person name="Oren A."/>
            <person name="Chaudhuri R.R."/>
            <person name="La Ragione R."/>
            <person name="Hildebrand F."/>
            <person name="Pallen M.J."/>
        </authorList>
    </citation>
    <scope>NUCLEOTIDE SEQUENCE</scope>
    <source>
        <strain evidence="4">CHK180-15479</strain>
    </source>
</reference>
<comment type="caution">
    <text evidence="4">The sequence shown here is derived from an EMBL/GenBank/DDBJ whole genome shotgun (WGS) entry which is preliminary data.</text>
</comment>
<dbReference type="SMART" id="SM00646">
    <property type="entry name" value="Ami_3"/>
    <property type="match status" value="1"/>
</dbReference>
<dbReference type="EC" id="3.5.1.28" evidence="4"/>
<keyword evidence="1 4" id="KW-0378">Hydrolase</keyword>
<keyword evidence="2" id="KW-0732">Signal</keyword>
<sequence length="245" mass="27458">MRQSVWQTFMGLLLLFVVALISWHSGSLAAQGLGQGKQEPKNRPVVVLDAGHGGKDPGKVGVDGQLEKDINLDIVNKLKYYLEASDVDVVLTRDGDKGLYSAGDSRKKTADMKKRCEIIEEAEPDLVVSVHQNSYHEPDVSGGQVFYYKSSERGKYLAEILQRRFDYVLGEENHRQAKANGNYYLLLHVKEPIVIVECGFLSNRQEARRLEQEEYQDRLAWSLHVGIMEYLNTASKEGTGTGAGR</sequence>
<dbReference type="Proteomes" id="UP000823910">
    <property type="component" value="Unassembled WGS sequence"/>
</dbReference>
<evidence type="ECO:0000256" key="2">
    <source>
        <dbReference type="SAM" id="SignalP"/>
    </source>
</evidence>
<dbReference type="Gene3D" id="3.40.630.40">
    <property type="entry name" value="Zn-dependent exopeptidases"/>
    <property type="match status" value="1"/>
</dbReference>
<dbReference type="InterPro" id="IPR050695">
    <property type="entry name" value="N-acetylmuramoyl_amidase_3"/>
</dbReference>
<protein>
    <submittedName>
        <fullName evidence="4">N-acetylmuramoyl-L-alanine amidase</fullName>
        <ecNumber evidence="4">3.5.1.28</ecNumber>
    </submittedName>
</protein>
<evidence type="ECO:0000313" key="5">
    <source>
        <dbReference type="Proteomes" id="UP000823910"/>
    </source>
</evidence>
<evidence type="ECO:0000259" key="3">
    <source>
        <dbReference type="SMART" id="SM00646"/>
    </source>
</evidence>
<dbReference type="GO" id="GO:0008745">
    <property type="term" value="F:N-acetylmuramoyl-L-alanine amidase activity"/>
    <property type="evidence" value="ECO:0007669"/>
    <property type="project" value="UniProtKB-EC"/>
</dbReference>
<reference evidence="4" key="2">
    <citation type="submission" date="2021-04" db="EMBL/GenBank/DDBJ databases">
        <authorList>
            <person name="Gilroy R."/>
        </authorList>
    </citation>
    <scope>NUCLEOTIDE SEQUENCE</scope>
    <source>
        <strain evidence="4">CHK180-15479</strain>
    </source>
</reference>
<dbReference type="AlphaFoldDB" id="A0A9D2MXT4"/>
<feature type="chain" id="PRO_5038801886" evidence="2">
    <location>
        <begin position="30"/>
        <end position="245"/>
    </location>
</feature>
<gene>
    <name evidence="4" type="ORF">H9704_04025</name>
</gene>
<dbReference type="GO" id="GO:0009253">
    <property type="term" value="P:peptidoglycan catabolic process"/>
    <property type="evidence" value="ECO:0007669"/>
    <property type="project" value="InterPro"/>
</dbReference>